<comment type="caution">
    <text evidence="5">The sequence shown here is derived from an EMBL/GenBank/DDBJ whole genome shotgun (WGS) entry which is preliminary data.</text>
</comment>
<dbReference type="EC" id="2.3.1.-" evidence="4"/>
<dbReference type="Proteomes" id="UP000290602">
    <property type="component" value="Unassembled WGS sequence"/>
</dbReference>
<accession>A0A4Q0VJ81</accession>
<keyword evidence="6" id="KW-1185">Reference proteome</keyword>
<organism evidence="5 6">
    <name type="scientific">Levilactobacillus suantsaii</name>
    <dbReference type="NCBI Taxonomy" id="2292255"/>
    <lineage>
        <taxon>Bacteria</taxon>
        <taxon>Bacillati</taxon>
        <taxon>Bacillota</taxon>
        <taxon>Bacilli</taxon>
        <taxon>Lactobacillales</taxon>
        <taxon>Lactobacillaceae</taxon>
        <taxon>Levilactobacillus</taxon>
    </lineage>
</organism>
<name>A0A4Q0VJ81_9LACO</name>
<dbReference type="PANTHER" id="PTHR11104:SF0">
    <property type="entry name" value="SPBETA PROPHAGE-DERIVED AMINOGLYCOSIDE N(3')-ACETYLTRANSFERASE-LIKE PROTEIN YOKD"/>
    <property type="match status" value="1"/>
</dbReference>
<dbReference type="InterPro" id="IPR003679">
    <property type="entry name" value="Amioglycoside_AcTrfase"/>
</dbReference>
<protein>
    <recommendedName>
        <fullName evidence="4">Aminoglycoside N(3)-acetyltransferase</fullName>
        <ecNumber evidence="4">2.3.1.-</ecNumber>
    </recommendedName>
</protein>
<keyword evidence="2 4" id="KW-0808">Transferase</keyword>
<reference evidence="5 6" key="1">
    <citation type="submission" date="2018-08" db="EMBL/GenBank/DDBJ databases">
        <title>Lactobacillus suantsai sp. nov., isolated from traditional fermented suan-tsai in Taiwan.</title>
        <authorList>
            <person name="Huang C.-H."/>
        </authorList>
    </citation>
    <scope>NUCLEOTIDE SEQUENCE [LARGE SCALE GENOMIC DNA]</scope>
    <source>
        <strain evidence="5 6">BCRC 12945</strain>
    </source>
</reference>
<evidence type="ECO:0000313" key="6">
    <source>
        <dbReference type="Proteomes" id="UP000290602"/>
    </source>
</evidence>
<evidence type="ECO:0000256" key="4">
    <source>
        <dbReference type="RuleBase" id="RU365031"/>
    </source>
</evidence>
<evidence type="ECO:0000256" key="1">
    <source>
        <dbReference type="ARBA" id="ARBA00006383"/>
    </source>
</evidence>
<comment type="similarity">
    <text evidence="1 4">Belongs to the antibiotic N-acetyltransferase family.</text>
</comment>
<dbReference type="SUPFAM" id="SSF110710">
    <property type="entry name" value="TTHA0583/YokD-like"/>
    <property type="match status" value="1"/>
</dbReference>
<evidence type="ECO:0000256" key="2">
    <source>
        <dbReference type="ARBA" id="ARBA00022679"/>
    </source>
</evidence>
<comment type="catalytic activity">
    <reaction evidence="4">
        <text>a 2-deoxystreptamine antibiotic + acetyl-CoA = an N(3)-acetyl-2-deoxystreptamine antibiotic + CoA + H(+)</text>
        <dbReference type="Rhea" id="RHEA:12665"/>
        <dbReference type="ChEBI" id="CHEBI:15378"/>
        <dbReference type="ChEBI" id="CHEBI:57287"/>
        <dbReference type="ChEBI" id="CHEBI:57288"/>
        <dbReference type="ChEBI" id="CHEBI:57921"/>
        <dbReference type="ChEBI" id="CHEBI:77452"/>
        <dbReference type="EC" id="2.3.1.81"/>
    </reaction>
</comment>
<dbReference type="AlphaFoldDB" id="A0A4Q0VJ81"/>
<evidence type="ECO:0000313" key="5">
    <source>
        <dbReference type="EMBL" id="RXI78597.1"/>
    </source>
</evidence>
<evidence type="ECO:0000256" key="3">
    <source>
        <dbReference type="ARBA" id="ARBA00023315"/>
    </source>
</evidence>
<sequence length="286" mass="31874">MAEWQKTPVTAVVTAAELRNQLLALGIRSTDSCLVHTALSQFGYIPGGEQTVVSVLKHVLSQGNIVMPAQTVDYSDPRTWDTPAATASAAQRIYANMPPFDRQLSPVHFIGRTPEYFRTLPGTVRSNHPLYSMTAWGQNSVEICETTTLDLPFGVSGPLQKLYALNGKVVMLGTDYESCTVLHLAESTIDRPQHREIAPVAVGDRTEWRGFNNVPLEPYDDFNRVGARFEQAQPHLVRRLAVAPGTITVVPIRPLVDFARDYYHRKDQQHQAELRQWGTVPALKTN</sequence>
<dbReference type="OrthoDB" id="7330654at2"/>
<dbReference type="EMBL" id="QXIL01000010">
    <property type="protein sequence ID" value="RXI78597.1"/>
    <property type="molecule type" value="Genomic_DNA"/>
</dbReference>
<dbReference type="RefSeq" id="WP_129032582.1">
    <property type="nucleotide sequence ID" value="NZ_CP059603.1"/>
</dbReference>
<dbReference type="PANTHER" id="PTHR11104">
    <property type="entry name" value="AMINOGLYCOSIDE N3-ACETYLTRANSFERASE"/>
    <property type="match status" value="1"/>
</dbReference>
<dbReference type="GO" id="GO:0046353">
    <property type="term" value="F:aminoglycoside 3-N-acetyltransferase activity"/>
    <property type="evidence" value="ECO:0007669"/>
    <property type="project" value="UniProtKB-EC"/>
</dbReference>
<keyword evidence="3 4" id="KW-0012">Acyltransferase</keyword>
<keyword evidence="4" id="KW-0046">Antibiotic resistance</keyword>
<dbReference type="InterPro" id="IPR028345">
    <property type="entry name" value="Antibiotic_NAT-like"/>
</dbReference>
<gene>
    <name evidence="5" type="ORF">DXH47_06680</name>
</gene>
<dbReference type="GO" id="GO:0046677">
    <property type="term" value="P:response to antibiotic"/>
    <property type="evidence" value="ECO:0007669"/>
    <property type="project" value="UniProtKB-KW"/>
</dbReference>
<proteinExistence type="inferred from homology"/>
<dbReference type="Pfam" id="PF02522">
    <property type="entry name" value="Antibiotic_NAT"/>
    <property type="match status" value="1"/>
</dbReference>